<dbReference type="Pfam" id="PF00528">
    <property type="entry name" value="BPD_transp_1"/>
    <property type="match status" value="1"/>
</dbReference>
<dbReference type="HOGENOM" id="CLU_016047_0_2_11"/>
<reference evidence="10 11" key="1">
    <citation type="journal article" date="2001" name="Proc. Natl. Acad. Sci. U.S.A.">
        <title>Genome sequence of an industrial microorganism Streptomyces avermitilis: deducing the ability of producing secondary metabolites.</title>
        <authorList>
            <person name="Omura S."/>
            <person name="Ikeda H."/>
            <person name="Ishikawa J."/>
            <person name="Hanamoto A."/>
            <person name="Takahashi C."/>
            <person name="Shinose M."/>
            <person name="Takahashi Y."/>
            <person name="Horikawa H."/>
            <person name="Nakazawa H."/>
            <person name="Osonoe T."/>
            <person name="Kikuchi H."/>
            <person name="Shiba T."/>
            <person name="Sakaki Y."/>
            <person name="Hattori M."/>
        </authorList>
    </citation>
    <scope>NUCLEOTIDE SEQUENCE [LARGE SCALE GENOMIC DNA]</scope>
    <source>
        <strain evidence="11">ATCC 31267 / DSM 46492 / JCM 5070 / NBRC 14893 / NCIMB 12804 / NRRL 8165 / MA-4680</strain>
    </source>
</reference>
<evidence type="ECO:0000256" key="7">
    <source>
        <dbReference type="RuleBase" id="RU363032"/>
    </source>
</evidence>
<feature type="transmembrane region" description="Helical" evidence="7">
    <location>
        <begin position="285"/>
        <end position="306"/>
    </location>
</feature>
<keyword evidence="11" id="KW-1185">Reference proteome</keyword>
<feature type="transmembrane region" description="Helical" evidence="7">
    <location>
        <begin position="181"/>
        <end position="200"/>
    </location>
</feature>
<comment type="similarity">
    <text evidence="7">Belongs to the binding-protein-dependent transport system permease family.</text>
</comment>
<comment type="subcellular location">
    <subcellularLocation>
        <location evidence="1 7">Cell membrane</location>
        <topology evidence="1 7">Multi-pass membrane protein</topology>
    </subcellularLocation>
</comment>
<dbReference type="InterPro" id="IPR000515">
    <property type="entry name" value="MetI-like"/>
</dbReference>
<accession>Q82NA8</accession>
<proteinExistence type="inferred from homology"/>
<keyword evidence="4 7" id="KW-0812">Transmembrane</keyword>
<evidence type="ECO:0000256" key="2">
    <source>
        <dbReference type="ARBA" id="ARBA00022448"/>
    </source>
</evidence>
<dbReference type="SUPFAM" id="SSF160964">
    <property type="entry name" value="MalF N-terminal region-like"/>
    <property type="match status" value="1"/>
</dbReference>
<feature type="transmembrane region" description="Helical" evidence="7">
    <location>
        <begin position="89"/>
        <end position="111"/>
    </location>
</feature>
<reference evidence="10 11" key="3">
    <citation type="journal article" date="2014" name="J. Ind. Microbiol. Biotechnol.">
        <title>Genome mining of the Streptomyces avermitilis genome and development of genome-minimized hosts for heterologous expression of biosynthetic gene clusters.</title>
        <authorList>
            <person name="Ikeda H."/>
            <person name="Shin-ya K."/>
            <person name="Omura S."/>
        </authorList>
    </citation>
    <scope>NUCLEOTIDE SEQUENCE [LARGE SCALE GENOMIC DNA]</scope>
    <source>
        <strain evidence="11">ATCC 31267 / DSM 46492 / JCM 5070 / NBRC 14893 / NCIMB 12804 / NRRL 8165 / MA-4680</strain>
    </source>
</reference>
<keyword evidence="6 7" id="KW-0472">Membrane</keyword>
<feature type="transmembrane region" description="Helical" evidence="7">
    <location>
        <begin position="31"/>
        <end position="55"/>
    </location>
</feature>
<dbReference type="PROSITE" id="PS50928">
    <property type="entry name" value="ABC_TM1"/>
    <property type="match status" value="1"/>
</dbReference>
<evidence type="ECO:0000256" key="3">
    <source>
        <dbReference type="ARBA" id="ARBA00022475"/>
    </source>
</evidence>
<keyword evidence="2 7" id="KW-0813">Transport</keyword>
<reference evidence="10 11" key="2">
    <citation type="journal article" date="2003" name="Nat. Biotechnol.">
        <title>Complete genome sequence and comparative analysis of the industrial microorganism Streptomyces avermitilis.</title>
        <authorList>
            <person name="Ikeda H."/>
            <person name="Ishikawa J."/>
            <person name="Hanamoto A."/>
            <person name="Shinose M."/>
            <person name="Kikuchi H."/>
            <person name="Shiba T."/>
            <person name="Sakaki Y."/>
            <person name="Hattori M."/>
            <person name="Omura S."/>
        </authorList>
    </citation>
    <scope>NUCLEOTIDE SEQUENCE [LARGE SCALE GENOMIC DNA]</scope>
    <source>
        <strain evidence="11">ATCC 31267 / DSM 46492 / JCM 5070 / NBRC 14893 / NCIMB 12804 / NRRL 8165 / MA-4680</strain>
    </source>
</reference>
<evidence type="ECO:0000256" key="5">
    <source>
        <dbReference type="ARBA" id="ARBA00022989"/>
    </source>
</evidence>
<organism evidence="10 11">
    <name type="scientific">Streptomyces avermitilis (strain ATCC 31267 / DSM 46492 / JCM 5070 / NBRC 14893 / NCIMB 12804 / NRRL 8165 / MA-4680)</name>
    <dbReference type="NCBI Taxonomy" id="227882"/>
    <lineage>
        <taxon>Bacteria</taxon>
        <taxon>Bacillati</taxon>
        <taxon>Actinomycetota</taxon>
        <taxon>Actinomycetes</taxon>
        <taxon>Kitasatosporales</taxon>
        <taxon>Streptomycetaceae</taxon>
        <taxon>Streptomyces</taxon>
    </lineage>
</organism>
<dbReference type="GO" id="GO:0055085">
    <property type="term" value="P:transmembrane transport"/>
    <property type="evidence" value="ECO:0007669"/>
    <property type="project" value="InterPro"/>
</dbReference>
<evidence type="ECO:0000313" key="11">
    <source>
        <dbReference type="Proteomes" id="UP000000428"/>
    </source>
</evidence>
<feature type="transmembrane region" description="Helical" evidence="7">
    <location>
        <begin position="123"/>
        <end position="143"/>
    </location>
</feature>
<dbReference type="InterPro" id="IPR035906">
    <property type="entry name" value="MetI-like_sf"/>
</dbReference>
<dbReference type="SUPFAM" id="SSF161098">
    <property type="entry name" value="MetI-like"/>
    <property type="match status" value="1"/>
</dbReference>
<dbReference type="Proteomes" id="UP000000428">
    <property type="component" value="Chromosome"/>
</dbReference>
<feature type="region of interest" description="Disordered" evidence="8">
    <location>
        <begin position="1"/>
        <end position="21"/>
    </location>
</feature>
<evidence type="ECO:0000256" key="1">
    <source>
        <dbReference type="ARBA" id="ARBA00004651"/>
    </source>
</evidence>
<protein>
    <submittedName>
        <fullName evidence="10">Multiple sugar ABC transporter permease protein</fullName>
    </submittedName>
</protein>
<evidence type="ECO:0000256" key="4">
    <source>
        <dbReference type="ARBA" id="ARBA00022692"/>
    </source>
</evidence>
<sequence length="312" mass="34406">MAGPDRPATRGRPPPSARRTMDGLRRHKSMFLLPGLLTLFLIIIFPLLFTIRVSFSGWNVSNPQMDFIGGANYTAMLHDSRFWASITRLILLAGGTVLIQYVIGFGMALLVWREARGRRFWRVLFLVPMMTTPVVMAAIWQTIFHESLGPANDLLGMLGLTNIPWLTESGPALVALMTVEVWQWTPFMFLLLLAGLLSLPKEPFMAAAIDGAGTWRTFWKVTFPLMAPVSVAAIVIRLIEASKLSDSVYVLTSGGPGSSTETPGYYLYIQGLRDQQTGYGGAMSLTYLVLMIVTLTVVAALLTRAFKLKGDS</sequence>
<evidence type="ECO:0000313" key="10">
    <source>
        <dbReference type="EMBL" id="BAC69105.1"/>
    </source>
</evidence>
<dbReference type="CDD" id="cd06261">
    <property type="entry name" value="TM_PBP2"/>
    <property type="match status" value="1"/>
</dbReference>
<evidence type="ECO:0000256" key="6">
    <source>
        <dbReference type="ARBA" id="ARBA00023136"/>
    </source>
</evidence>
<name>Q82NA8_STRAW</name>
<gene>
    <name evidence="10" type="ORF">SAVERM_1395</name>
</gene>
<feature type="transmembrane region" description="Helical" evidence="7">
    <location>
        <begin position="221"/>
        <end position="239"/>
    </location>
</feature>
<dbReference type="Gene3D" id="1.10.3720.10">
    <property type="entry name" value="MetI-like"/>
    <property type="match status" value="1"/>
</dbReference>
<dbReference type="PANTHER" id="PTHR43005:SF1">
    <property type="entry name" value="SPERMIDINE_PUTRESCINE TRANSPORT SYSTEM PERMEASE PROTEIN"/>
    <property type="match status" value="1"/>
</dbReference>
<dbReference type="EMBL" id="BA000030">
    <property type="protein sequence ID" value="BAC69105.1"/>
    <property type="molecule type" value="Genomic_DNA"/>
</dbReference>
<dbReference type="PANTHER" id="PTHR43005">
    <property type="entry name" value="BLR7065 PROTEIN"/>
    <property type="match status" value="1"/>
</dbReference>
<evidence type="ECO:0000256" key="8">
    <source>
        <dbReference type="SAM" id="MobiDB-lite"/>
    </source>
</evidence>
<keyword evidence="3" id="KW-1003">Cell membrane</keyword>
<keyword evidence="5 7" id="KW-1133">Transmembrane helix</keyword>
<dbReference type="AlphaFoldDB" id="Q82NA8"/>
<evidence type="ECO:0000259" key="9">
    <source>
        <dbReference type="PROSITE" id="PS50928"/>
    </source>
</evidence>
<dbReference type="eggNOG" id="COG1175">
    <property type="taxonomic scope" value="Bacteria"/>
</dbReference>
<dbReference type="GO" id="GO:0005886">
    <property type="term" value="C:plasma membrane"/>
    <property type="evidence" value="ECO:0007669"/>
    <property type="project" value="UniProtKB-SubCell"/>
</dbReference>
<feature type="domain" description="ABC transmembrane type-1" evidence="9">
    <location>
        <begin position="86"/>
        <end position="300"/>
    </location>
</feature>
<dbReference type="KEGG" id="sma:SAVERM_1395"/>